<reference evidence="2" key="1">
    <citation type="submission" date="2018-02" db="EMBL/GenBank/DDBJ databases">
        <authorList>
            <person name="Kim S.-K."/>
            <person name="Jung H.-I."/>
            <person name="Lee S.-W."/>
        </authorList>
    </citation>
    <scope>NUCLEOTIDE SEQUENCE</scope>
    <source>
        <strain evidence="2">SK3146</strain>
    </source>
</reference>
<organism evidence="2 3">
    <name type="scientific">Paenibacillus konkukensis</name>
    <dbReference type="NCBI Taxonomy" id="2020716"/>
    <lineage>
        <taxon>Bacteria</taxon>
        <taxon>Bacillati</taxon>
        <taxon>Bacillota</taxon>
        <taxon>Bacilli</taxon>
        <taxon>Bacillales</taxon>
        <taxon>Paenibacillaceae</taxon>
        <taxon>Paenibacillus</taxon>
    </lineage>
</organism>
<reference evidence="2" key="2">
    <citation type="journal article" date="2021" name="J Anim Sci Technol">
        <title>Complete genome sequence of Paenibacillus konkukensis sp. nov. SK3146 as a potential probiotic strain.</title>
        <authorList>
            <person name="Jung H.I."/>
            <person name="Park S."/>
            <person name="Niu K.M."/>
            <person name="Lee S.W."/>
            <person name="Kothari D."/>
            <person name="Yi K.J."/>
            <person name="Kim S.K."/>
        </authorList>
    </citation>
    <scope>NUCLEOTIDE SEQUENCE</scope>
    <source>
        <strain evidence="2">SK3146</strain>
    </source>
</reference>
<dbReference type="RefSeq" id="WP_249861263.1">
    <property type="nucleotide sequence ID" value="NZ_CP027059.1"/>
</dbReference>
<evidence type="ECO:0000259" key="1">
    <source>
        <dbReference type="Pfam" id="PF06276"/>
    </source>
</evidence>
<protein>
    <submittedName>
        <fullName evidence="2">Ferric iron reductase FhuF-like transporter</fullName>
    </submittedName>
</protein>
<evidence type="ECO:0000313" key="2">
    <source>
        <dbReference type="EMBL" id="UQZ85652.1"/>
    </source>
</evidence>
<dbReference type="InterPro" id="IPR022770">
    <property type="entry name" value="IucA/IucC-like_C"/>
</dbReference>
<proteinExistence type="predicted"/>
<dbReference type="Pfam" id="PF06276">
    <property type="entry name" value="FhuF"/>
    <property type="match status" value="1"/>
</dbReference>
<dbReference type="Proteomes" id="UP001057134">
    <property type="component" value="Chromosome"/>
</dbReference>
<gene>
    <name evidence="2" type="ORF">SK3146_04941</name>
</gene>
<dbReference type="EMBL" id="CP027059">
    <property type="protein sequence ID" value="UQZ85652.1"/>
    <property type="molecule type" value="Genomic_DNA"/>
</dbReference>
<sequence length="255" mass="28247">MKEYNVLEPRQWEYLDRHFQLSVCADADSAGFMAVAGLLDEGECAAYLDRLSDKMQASSRRVAASQFVKRYAFLCAASGLYAMTMYNRGLDLSLQNSFLSVPEGAWGKWQPSLSFKNGRITSPAEGKRGEWREEVVGTLFGGHVGPLLRSISQAAAIPLPVLWENIAVRIYSLYEKRLGEGCGSEEAACISDDYYYLVHEARPDLFGEKDNPLAVFYGKPSGGAFPEPAVRMRKTCCLYYKIAPDQSCCDACPIG</sequence>
<keyword evidence="3" id="KW-1185">Reference proteome</keyword>
<evidence type="ECO:0000313" key="3">
    <source>
        <dbReference type="Proteomes" id="UP001057134"/>
    </source>
</evidence>
<accession>A0ABY4RUE1</accession>
<feature type="domain" description="Aerobactin siderophore biosynthesis IucA/IucC-like C-terminal" evidence="1">
    <location>
        <begin position="65"/>
        <end position="177"/>
    </location>
</feature>
<name>A0ABY4RUE1_9BACL</name>